<organism evidence="2 3">
    <name type="scientific">Myodes glareolus</name>
    <name type="common">Bank vole</name>
    <name type="synonym">Clethrionomys glareolus</name>
    <dbReference type="NCBI Taxonomy" id="447135"/>
    <lineage>
        <taxon>Eukaryota</taxon>
        <taxon>Metazoa</taxon>
        <taxon>Chordata</taxon>
        <taxon>Craniata</taxon>
        <taxon>Vertebrata</taxon>
        <taxon>Euteleostomi</taxon>
        <taxon>Mammalia</taxon>
        <taxon>Eutheria</taxon>
        <taxon>Euarchontoglires</taxon>
        <taxon>Glires</taxon>
        <taxon>Rodentia</taxon>
        <taxon>Myomorpha</taxon>
        <taxon>Muroidea</taxon>
        <taxon>Cricetidae</taxon>
        <taxon>Arvicolinae</taxon>
        <taxon>Myodes</taxon>
    </lineage>
</organism>
<gene>
    <name evidence="2" type="ORF">U0070_005801</name>
</gene>
<name>A0AAW0HMD4_MYOGA</name>
<evidence type="ECO:0000313" key="3">
    <source>
        <dbReference type="Proteomes" id="UP001488838"/>
    </source>
</evidence>
<dbReference type="Proteomes" id="UP001488838">
    <property type="component" value="Unassembled WGS sequence"/>
</dbReference>
<protein>
    <recommendedName>
        <fullName evidence="4">Secreted protein</fullName>
    </recommendedName>
</protein>
<comment type="caution">
    <text evidence="2">The sequence shown here is derived from an EMBL/GenBank/DDBJ whole genome shotgun (WGS) entry which is preliminary data.</text>
</comment>
<dbReference type="EMBL" id="JBBHLL010000446">
    <property type="protein sequence ID" value="KAK7802763.1"/>
    <property type="molecule type" value="Genomic_DNA"/>
</dbReference>
<evidence type="ECO:0008006" key="4">
    <source>
        <dbReference type="Google" id="ProtNLM"/>
    </source>
</evidence>
<proteinExistence type="predicted"/>
<dbReference type="AlphaFoldDB" id="A0AAW0HMD4"/>
<keyword evidence="1" id="KW-0732">Signal</keyword>
<reference evidence="2 3" key="1">
    <citation type="journal article" date="2023" name="bioRxiv">
        <title>Conserved and derived expression patterns and positive selection on dental genes reveal complex evolutionary context of ever-growing rodent molars.</title>
        <authorList>
            <person name="Calamari Z.T."/>
            <person name="Song A."/>
            <person name="Cohen E."/>
            <person name="Akter M."/>
            <person name="Roy R.D."/>
            <person name="Hallikas O."/>
            <person name="Christensen M.M."/>
            <person name="Li P."/>
            <person name="Marangoni P."/>
            <person name="Jernvall J."/>
            <person name="Klein O.D."/>
        </authorList>
    </citation>
    <scope>NUCLEOTIDE SEQUENCE [LARGE SCALE GENOMIC DNA]</scope>
    <source>
        <strain evidence="2">V071</strain>
    </source>
</reference>
<keyword evidence="3" id="KW-1185">Reference proteome</keyword>
<feature type="signal peptide" evidence="1">
    <location>
        <begin position="1"/>
        <end position="27"/>
    </location>
</feature>
<evidence type="ECO:0000313" key="2">
    <source>
        <dbReference type="EMBL" id="KAK7802763.1"/>
    </source>
</evidence>
<evidence type="ECO:0000256" key="1">
    <source>
        <dbReference type="SAM" id="SignalP"/>
    </source>
</evidence>
<accession>A0AAW0HMD4</accession>
<sequence length="71" mass="7726">MFVPCGESVPDLTNFTLLMVSLHLSLALSPSRPVKRHLVLGEPDSWLLLEVVAVSAIKTRPLAVAFVACRL</sequence>
<feature type="chain" id="PRO_5043418341" description="Secreted protein" evidence="1">
    <location>
        <begin position="28"/>
        <end position="71"/>
    </location>
</feature>